<accession>A0A4P6HIU6</accession>
<dbReference type="Pfam" id="PF01464">
    <property type="entry name" value="SLT"/>
    <property type="match status" value="1"/>
</dbReference>
<dbReference type="InterPro" id="IPR023346">
    <property type="entry name" value="Lysozyme-like_dom_sf"/>
</dbReference>
<dbReference type="EMBL" id="CP026538">
    <property type="protein sequence ID" value="QAZ66755.1"/>
    <property type="molecule type" value="Genomic_DNA"/>
</dbReference>
<dbReference type="KEGG" id="dcb:C3Y92_05660"/>
<dbReference type="AlphaFoldDB" id="A0A4P6HIU6"/>
<dbReference type="CDD" id="cd00254">
    <property type="entry name" value="LT-like"/>
    <property type="match status" value="1"/>
</dbReference>
<dbReference type="OrthoDB" id="9815002at2"/>
<sequence>MTQFSDTNIENHIKSAAIKHVQPPEIVQAIVSVESGINPFAMRFEQIFYDRYIKGKPLSFAPPGCSKDTEAIGRATSWGLLQIMGETARSIGFRGWFGELLTPEVGLEWGCKYLARLRDRFLNAGGWEVVCRAYNGGPGNAHNPANTYPAKVLAHLPGGVWPQEGF</sequence>
<dbReference type="Gene3D" id="1.10.530.10">
    <property type="match status" value="1"/>
</dbReference>
<feature type="domain" description="Transglycosylase SLT" evidence="1">
    <location>
        <begin position="13"/>
        <end position="145"/>
    </location>
</feature>
<gene>
    <name evidence="2" type="ORF">C3Y92_05660</name>
</gene>
<name>A0A4P6HIU6_9BACT</name>
<organism evidence="2 3">
    <name type="scientific">Solidesulfovibrio carbinolicus</name>
    <dbReference type="NCBI Taxonomy" id="296842"/>
    <lineage>
        <taxon>Bacteria</taxon>
        <taxon>Pseudomonadati</taxon>
        <taxon>Thermodesulfobacteriota</taxon>
        <taxon>Desulfovibrionia</taxon>
        <taxon>Desulfovibrionales</taxon>
        <taxon>Desulfovibrionaceae</taxon>
        <taxon>Solidesulfovibrio</taxon>
    </lineage>
</organism>
<evidence type="ECO:0000313" key="2">
    <source>
        <dbReference type="EMBL" id="QAZ66755.1"/>
    </source>
</evidence>
<dbReference type="Proteomes" id="UP000293296">
    <property type="component" value="Chromosome"/>
</dbReference>
<dbReference type="SUPFAM" id="SSF53955">
    <property type="entry name" value="Lysozyme-like"/>
    <property type="match status" value="1"/>
</dbReference>
<reference evidence="2 3" key="1">
    <citation type="submission" date="2018-02" db="EMBL/GenBank/DDBJ databases">
        <title>Genome sequence of Desulfovibrio carbinolicus DSM 3852.</title>
        <authorList>
            <person name="Wilbanks E."/>
            <person name="Skennerton C.T."/>
            <person name="Orphan V.J."/>
        </authorList>
    </citation>
    <scope>NUCLEOTIDE SEQUENCE [LARGE SCALE GENOMIC DNA]</scope>
    <source>
        <strain evidence="2 3">DSM 3852</strain>
    </source>
</reference>
<dbReference type="InterPro" id="IPR008258">
    <property type="entry name" value="Transglycosylase_SLT_dom_1"/>
</dbReference>
<evidence type="ECO:0000313" key="3">
    <source>
        <dbReference type="Proteomes" id="UP000293296"/>
    </source>
</evidence>
<proteinExistence type="predicted"/>
<evidence type="ECO:0000259" key="1">
    <source>
        <dbReference type="Pfam" id="PF01464"/>
    </source>
</evidence>
<keyword evidence="3" id="KW-1185">Reference proteome</keyword>
<dbReference type="RefSeq" id="WP_129350456.1">
    <property type="nucleotide sequence ID" value="NZ_CP026538.1"/>
</dbReference>
<protein>
    <submittedName>
        <fullName evidence="2">Lysozyme</fullName>
    </submittedName>
</protein>